<dbReference type="AlphaFoldDB" id="A0AA35T4U1"/>
<proteinExistence type="predicted"/>
<dbReference type="EMBL" id="CASHTH010003191">
    <property type="protein sequence ID" value="CAI8041473.1"/>
    <property type="molecule type" value="Genomic_DNA"/>
</dbReference>
<comment type="caution">
    <text evidence="4">The sequence shown here is derived from an EMBL/GenBank/DDBJ whole genome shotgun (WGS) entry which is preliminary data.</text>
</comment>
<feature type="region of interest" description="Disordered" evidence="2">
    <location>
        <begin position="515"/>
        <end position="579"/>
    </location>
</feature>
<dbReference type="Gene3D" id="1.10.238.10">
    <property type="entry name" value="EF-hand"/>
    <property type="match status" value="2"/>
</dbReference>
<organism evidence="4 5">
    <name type="scientific">Geodia barretti</name>
    <name type="common">Barrett's horny sponge</name>
    <dbReference type="NCBI Taxonomy" id="519541"/>
    <lineage>
        <taxon>Eukaryota</taxon>
        <taxon>Metazoa</taxon>
        <taxon>Porifera</taxon>
        <taxon>Demospongiae</taxon>
        <taxon>Heteroscleromorpha</taxon>
        <taxon>Tetractinellida</taxon>
        <taxon>Astrophorina</taxon>
        <taxon>Geodiidae</taxon>
        <taxon>Geodia</taxon>
    </lineage>
</organism>
<evidence type="ECO:0000256" key="1">
    <source>
        <dbReference type="ARBA" id="ARBA00022837"/>
    </source>
</evidence>
<dbReference type="InterPro" id="IPR052603">
    <property type="entry name" value="EFCB6"/>
</dbReference>
<feature type="domain" description="EF-hand" evidence="3">
    <location>
        <begin position="335"/>
        <end position="370"/>
    </location>
</feature>
<evidence type="ECO:0000259" key="3">
    <source>
        <dbReference type="PROSITE" id="PS50222"/>
    </source>
</evidence>
<dbReference type="CDD" id="cd00051">
    <property type="entry name" value="EFh"/>
    <property type="match status" value="2"/>
</dbReference>
<feature type="region of interest" description="Disordered" evidence="2">
    <location>
        <begin position="788"/>
        <end position="807"/>
    </location>
</feature>
<reference evidence="4" key="1">
    <citation type="submission" date="2023-03" db="EMBL/GenBank/DDBJ databases">
        <authorList>
            <person name="Steffen K."/>
            <person name="Cardenas P."/>
        </authorList>
    </citation>
    <scope>NUCLEOTIDE SEQUENCE</scope>
</reference>
<feature type="domain" description="EF-hand" evidence="3">
    <location>
        <begin position="299"/>
        <end position="334"/>
    </location>
</feature>
<dbReference type="SMART" id="SM00054">
    <property type="entry name" value="EFh"/>
    <property type="match status" value="4"/>
</dbReference>
<dbReference type="GO" id="GO:0005509">
    <property type="term" value="F:calcium ion binding"/>
    <property type="evidence" value="ECO:0007669"/>
    <property type="project" value="InterPro"/>
</dbReference>
<feature type="region of interest" description="Disordered" evidence="2">
    <location>
        <begin position="368"/>
        <end position="401"/>
    </location>
</feature>
<dbReference type="Proteomes" id="UP001174909">
    <property type="component" value="Unassembled WGS sequence"/>
</dbReference>
<evidence type="ECO:0000313" key="4">
    <source>
        <dbReference type="EMBL" id="CAI8041473.1"/>
    </source>
</evidence>
<dbReference type="PROSITE" id="PS00018">
    <property type="entry name" value="EF_HAND_1"/>
    <property type="match status" value="2"/>
</dbReference>
<name>A0AA35T4U1_GEOBA</name>
<dbReference type="Pfam" id="PF13499">
    <property type="entry name" value="EF-hand_7"/>
    <property type="match status" value="2"/>
</dbReference>
<dbReference type="PANTHER" id="PTHR20875:SF0">
    <property type="entry name" value="GH12158P"/>
    <property type="match status" value="1"/>
</dbReference>
<feature type="compositionally biased region" description="Basic and acidic residues" evidence="2">
    <location>
        <begin position="545"/>
        <end position="556"/>
    </location>
</feature>
<accession>A0AA35T4U1</accession>
<dbReference type="InterPro" id="IPR002048">
    <property type="entry name" value="EF_hand_dom"/>
</dbReference>
<dbReference type="SUPFAM" id="SSF47473">
    <property type="entry name" value="EF-hand"/>
    <property type="match status" value="1"/>
</dbReference>
<sequence length="871" mass="97484">MATVDELYGPQRTLARDTAKRLLEKDHVRCNFQRGIERQSSHQTFLTETAHSFRGHGAADLVSSLRDRASRSDPGSQNATHLNLGSDMSPRTTVVRSDYTAKPTTKFQQVIPEGVHDIHLADMVPKYMVDKSFGKSLYCSDFNGEKSYGDWSSRAAREGLEVGRRHKTTAYQKSTHFQLGSDPPEVVSETSRCFAGKRPEVVPPTSSLGVEASGSASNVFRSGDYNFPSRTTRGHFLTIQKQDYIPKELASPAGVPTTTEKPYSHVLPKRAAAHGPALRSLRQLLVEENTRSFQNPRDPTSTNVTRAFLNYDRQRTGFITEQSLRGVCRDLGVPISELEISQLMAECDQDRDGKISYVEFTKYLTGQNESEDRRREDLTTTNTRTYSQPQEDEERDKDGHETDIQKYTGAGYQDSTHFQFGNDNAPSSSVYTGDFNMESVRGAKRERAVSPLSAKVMHEFPVISTDSSMATTSRKDFVTHDVTALARQRRDALNTNRSRHEKLAVELSCGKDKISDSHRKSVMSSSYVAPPPGTRREGPVNPAPHDYRHLESDRALLHPPPGPPSSENMTQFGVPLKSEEEARERVREARQERNSRIRDSKLTHIVLGFNSVPKLSEKMAEFGEKEAVDPDLPAAGKPNGPTQGYSVLSHECVSEEGGHESVAEEEDSTSALQGILQQRNFLKYTCIWQRLSGICTISFISPSPSVCVCVARNRNPRDPLNINLRKAFLDYDKSLSGSISAEDVLAVCREMKVEITESQLESLLKRCDRNGDGQIDYHEFALHLSRHQEPSGSVARPRHTPSHTSTTRLHFRDPATQKLTAMQRVVMEQDAKRFTPLLPTHFYNAETDNDYLLSTTRKDFKPPAEALTSVT</sequence>
<feature type="compositionally biased region" description="Polar residues" evidence="2">
    <location>
        <begin position="73"/>
        <end position="83"/>
    </location>
</feature>
<feature type="domain" description="EF-hand" evidence="3">
    <location>
        <begin position="719"/>
        <end position="754"/>
    </location>
</feature>
<dbReference type="InterPro" id="IPR011992">
    <property type="entry name" value="EF-hand-dom_pair"/>
</dbReference>
<feature type="domain" description="EF-hand" evidence="3">
    <location>
        <begin position="755"/>
        <end position="790"/>
    </location>
</feature>
<keyword evidence="1" id="KW-0106">Calcium</keyword>
<evidence type="ECO:0000313" key="5">
    <source>
        <dbReference type="Proteomes" id="UP001174909"/>
    </source>
</evidence>
<dbReference type="InterPro" id="IPR018247">
    <property type="entry name" value="EF_Hand_1_Ca_BS"/>
</dbReference>
<keyword evidence="5" id="KW-1185">Reference proteome</keyword>
<dbReference type="PROSITE" id="PS50222">
    <property type="entry name" value="EF_HAND_2"/>
    <property type="match status" value="4"/>
</dbReference>
<protein>
    <submittedName>
        <fullName evidence="4">Calmodulin-like protein 2</fullName>
    </submittedName>
</protein>
<feature type="compositionally biased region" description="Polar residues" evidence="2">
    <location>
        <begin position="379"/>
        <end position="389"/>
    </location>
</feature>
<dbReference type="PANTHER" id="PTHR20875">
    <property type="entry name" value="EF-HAND CALCIUM-BINDING DOMAIN-CONTAINING PROTEIN 6-RELATED"/>
    <property type="match status" value="1"/>
</dbReference>
<feature type="region of interest" description="Disordered" evidence="2">
    <location>
        <begin position="65"/>
        <end position="91"/>
    </location>
</feature>
<gene>
    <name evidence="4" type="ORF">GBAR_LOCUS23061</name>
</gene>
<evidence type="ECO:0000256" key="2">
    <source>
        <dbReference type="SAM" id="MobiDB-lite"/>
    </source>
</evidence>